<evidence type="ECO:0000256" key="2">
    <source>
        <dbReference type="ARBA" id="ARBA00022475"/>
    </source>
</evidence>
<dbReference type="SUPFAM" id="SSF103473">
    <property type="entry name" value="MFS general substrate transporter"/>
    <property type="match status" value="1"/>
</dbReference>
<feature type="domain" description="Major facilitator superfamily (MFS) profile" evidence="7">
    <location>
        <begin position="1"/>
        <end position="404"/>
    </location>
</feature>
<feature type="transmembrane region" description="Helical" evidence="6">
    <location>
        <begin position="282"/>
        <end position="300"/>
    </location>
</feature>
<evidence type="ECO:0000313" key="9">
    <source>
        <dbReference type="Proteomes" id="UP000282551"/>
    </source>
</evidence>
<dbReference type="Pfam" id="PF07690">
    <property type="entry name" value="MFS_1"/>
    <property type="match status" value="1"/>
</dbReference>
<dbReference type="InterPro" id="IPR052425">
    <property type="entry name" value="Uncharacterized_MFS-type"/>
</dbReference>
<dbReference type="PROSITE" id="PS50850">
    <property type="entry name" value="MFS"/>
    <property type="match status" value="1"/>
</dbReference>
<dbReference type="OrthoDB" id="3285778at2"/>
<evidence type="ECO:0000256" key="3">
    <source>
        <dbReference type="ARBA" id="ARBA00022692"/>
    </source>
</evidence>
<dbReference type="AlphaFoldDB" id="A0A3S4RPV0"/>
<feature type="transmembrane region" description="Helical" evidence="6">
    <location>
        <begin position="169"/>
        <end position="187"/>
    </location>
</feature>
<organism evidence="8 9">
    <name type="scientific">Mycolicibacterium chitae</name>
    <name type="common">Mycobacterium chitae</name>
    <dbReference type="NCBI Taxonomy" id="1792"/>
    <lineage>
        <taxon>Bacteria</taxon>
        <taxon>Bacillati</taxon>
        <taxon>Actinomycetota</taxon>
        <taxon>Actinomycetes</taxon>
        <taxon>Mycobacteriales</taxon>
        <taxon>Mycobacteriaceae</taxon>
        <taxon>Mycolicibacterium</taxon>
    </lineage>
</organism>
<sequence length="421" mass="43950">MIGILTQFRSFGWPSRLLMINQFGINLGFYMLMPYLAGYLAGPLGFAAWAVGLVLGVRNFSQQGMFIIGGTLADRLGYKPLIVAGCLLRTAGFGLLVIAESLPGLLIASAATGFAGALFNPAVRAYLAVDAGPRRVQAFAVFNIFYQAGILAGPLVGLALMMLDFRVTAAAAAVVFALLTIAQLFALPQHSTDVPAGTTSVLVDWRTVAANRSFILFAAAMIGSYVLSFQVYLALPLQAGILAPSDQSLIVAGIFVVSGVVAVFGQMRITRWFAARWRPGRSLVVGLAVLSAAFIPLMVIPDSERLGHGAAVAALLVAAGLLAVGSAAVFPFEMDTVVSLADGRLVGTHYGFYNTIVGIGILAGNLATGSLMHAAHLAGVDELVWVGLALIGLLSATALYRLDRTGRLQPLPATGPIATAD</sequence>
<evidence type="ECO:0000259" key="7">
    <source>
        <dbReference type="PROSITE" id="PS50850"/>
    </source>
</evidence>
<dbReference type="GO" id="GO:0005886">
    <property type="term" value="C:plasma membrane"/>
    <property type="evidence" value="ECO:0007669"/>
    <property type="project" value="UniProtKB-SubCell"/>
</dbReference>
<feature type="transmembrane region" description="Helical" evidence="6">
    <location>
        <begin position="383"/>
        <end position="402"/>
    </location>
</feature>
<keyword evidence="4 6" id="KW-1133">Transmembrane helix</keyword>
<evidence type="ECO:0000256" key="1">
    <source>
        <dbReference type="ARBA" id="ARBA00004651"/>
    </source>
</evidence>
<dbReference type="GO" id="GO:0022857">
    <property type="term" value="F:transmembrane transporter activity"/>
    <property type="evidence" value="ECO:0007669"/>
    <property type="project" value="InterPro"/>
</dbReference>
<keyword evidence="2" id="KW-1003">Cell membrane</keyword>
<evidence type="ECO:0000256" key="4">
    <source>
        <dbReference type="ARBA" id="ARBA00022989"/>
    </source>
</evidence>
<feature type="transmembrane region" description="Helical" evidence="6">
    <location>
        <begin position="247"/>
        <end position="270"/>
    </location>
</feature>
<proteinExistence type="predicted"/>
<evidence type="ECO:0000256" key="6">
    <source>
        <dbReference type="SAM" id="Phobius"/>
    </source>
</evidence>
<dbReference type="Proteomes" id="UP000282551">
    <property type="component" value="Chromosome"/>
</dbReference>
<dbReference type="PANTHER" id="PTHR42688">
    <property type="entry name" value="CONSERVED PROTEIN"/>
    <property type="match status" value="1"/>
</dbReference>
<dbReference type="InterPro" id="IPR011701">
    <property type="entry name" value="MFS"/>
</dbReference>
<keyword evidence="3 6" id="KW-0812">Transmembrane</keyword>
<feature type="transmembrane region" description="Helical" evidence="6">
    <location>
        <begin position="306"/>
        <end position="330"/>
    </location>
</feature>
<comment type="subcellular location">
    <subcellularLocation>
        <location evidence="1">Cell membrane</location>
        <topology evidence="1">Multi-pass membrane protein</topology>
    </subcellularLocation>
</comment>
<reference evidence="8 9" key="1">
    <citation type="submission" date="2018-12" db="EMBL/GenBank/DDBJ databases">
        <authorList>
            <consortium name="Pathogen Informatics"/>
        </authorList>
    </citation>
    <scope>NUCLEOTIDE SEQUENCE [LARGE SCALE GENOMIC DNA]</scope>
    <source>
        <strain evidence="8 9">NCTC10485</strain>
    </source>
</reference>
<gene>
    <name evidence="8" type="primary">mdtH</name>
    <name evidence="8" type="ORF">NCTC10485_03722</name>
</gene>
<name>A0A3S4RPV0_MYCCI</name>
<dbReference type="PANTHER" id="PTHR42688:SF1">
    <property type="entry name" value="BLR5212 PROTEIN"/>
    <property type="match status" value="1"/>
</dbReference>
<feature type="transmembrane region" description="Helical" evidence="6">
    <location>
        <begin position="105"/>
        <end position="127"/>
    </location>
</feature>
<feature type="transmembrane region" description="Helical" evidence="6">
    <location>
        <begin position="78"/>
        <end position="99"/>
    </location>
</feature>
<protein>
    <submittedName>
        <fullName evidence="8">Major facilitator transporter</fullName>
    </submittedName>
</protein>
<dbReference type="InterPro" id="IPR020846">
    <property type="entry name" value="MFS_dom"/>
</dbReference>
<keyword evidence="9" id="KW-1185">Reference proteome</keyword>
<feature type="transmembrane region" description="Helical" evidence="6">
    <location>
        <begin position="139"/>
        <end position="163"/>
    </location>
</feature>
<dbReference type="InterPro" id="IPR036259">
    <property type="entry name" value="MFS_trans_sf"/>
</dbReference>
<accession>A0A3S4RPV0</accession>
<feature type="transmembrane region" description="Helical" evidence="6">
    <location>
        <begin position="351"/>
        <end position="371"/>
    </location>
</feature>
<feature type="transmembrane region" description="Helical" evidence="6">
    <location>
        <begin position="36"/>
        <end position="57"/>
    </location>
</feature>
<evidence type="ECO:0000256" key="5">
    <source>
        <dbReference type="ARBA" id="ARBA00023136"/>
    </source>
</evidence>
<feature type="transmembrane region" description="Helical" evidence="6">
    <location>
        <begin position="214"/>
        <end position="235"/>
    </location>
</feature>
<evidence type="ECO:0000313" key="8">
    <source>
        <dbReference type="EMBL" id="VEG49414.1"/>
    </source>
</evidence>
<dbReference type="EMBL" id="LR134355">
    <property type="protein sequence ID" value="VEG49414.1"/>
    <property type="molecule type" value="Genomic_DNA"/>
</dbReference>
<dbReference type="Gene3D" id="1.20.1250.20">
    <property type="entry name" value="MFS general substrate transporter like domains"/>
    <property type="match status" value="1"/>
</dbReference>
<keyword evidence="5 6" id="KW-0472">Membrane</keyword>